<evidence type="ECO:0000256" key="1">
    <source>
        <dbReference type="PROSITE-ProRule" id="PRU00708"/>
    </source>
</evidence>
<dbReference type="InterPro" id="IPR002885">
    <property type="entry name" value="PPR_rpt"/>
</dbReference>
<dbReference type="PROSITE" id="PS51375">
    <property type="entry name" value="PPR"/>
    <property type="match status" value="1"/>
</dbReference>
<proteinExistence type="predicted"/>
<dbReference type="InterPro" id="IPR011990">
    <property type="entry name" value="TPR-like_helical_dom_sf"/>
</dbReference>
<dbReference type="EMBL" id="CAUYUJ010016156">
    <property type="protein sequence ID" value="CAK0862382.1"/>
    <property type="molecule type" value="Genomic_DNA"/>
</dbReference>
<dbReference type="Gene3D" id="1.25.40.10">
    <property type="entry name" value="Tetratricopeptide repeat domain"/>
    <property type="match status" value="1"/>
</dbReference>
<sequence>MLGTRIRSRDGAVPFEVAVEKYSRTRQWSAALQLLRKSLQSGAHLSPGHYITIVSACRKAGQWQHALSVLNAMWEAKVKPNSSATMLGSARARRASSGSGLWHWSARCGRRS</sequence>
<name>A0ABN9UQV4_9DINO</name>
<evidence type="ECO:0000313" key="2">
    <source>
        <dbReference type="EMBL" id="CAK0862382.1"/>
    </source>
</evidence>
<protein>
    <recommendedName>
        <fullName evidence="4">Pentacotripeptide-repeat region of PRORP domain-containing protein</fullName>
    </recommendedName>
</protein>
<gene>
    <name evidence="2" type="ORF">PCOR1329_LOCUS50817</name>
</gene>
<evidence type="ECO:0000313" key="3">
    <source>
        <dbReference type="Proteomes" id="UP001189429"/>
    </source>
</evidence>
<reference evidence="2" key="1">
    <citation type="submission" date="2023-10" db="EMBL/GenBank/DDBJ databases">
        <authorList>
            <person name="Chen Y."/>
            <person name="Shah S."/>
            <person name="Dougan E. K."/>
            <person name="Thang M."/>
            <person name="Chan C."/>
        </authorList>
    </citation>
    <scope>NUCLEOTIDE SEQUENCE [LARGE SCALE GENOMIC DNA]</scope>
</reference>
<dbReference type="NCBIfam" id="TIGR00756">
    <property type="entry name" value="PPR"/>
    <property type="match status" value="1"/>
</dbReference>
<evidence type="ECO:0008006" key="4">
    <source>
        <dbReference type="Google" id="ProtNLM"/>
    </source>
</evidence>
<comment type="caution">
    <text evidence="2">The sequence shown here is derived from an EMBL/GenBank/DDBJ whole genome shotgun (WGS) entry which is preliminary data.</text>
</comment>
<feature type="repeat" description="PPR" evidence="1">
    <location>
        <begin position="46"/>
        <end position="80"/>
    </location>
</feature>
<keyword evidence="3" id="KW-1185">Reference proteome</keyword>
<dbReference type="Proteomes" id="UP001189429">
    <property type="component" value="Unassembled WGS sequence"/>
</dbReference>
<accession>A0ABN9UQV4</accession>
<organism evidence="2 3">
    <name type="scientific">Prorocentrum cordatum</name>
    <dbReference type="NCBI Taxonomy" id="2364126"/>
    <lineage>
        <taxon>Eukaryota</taxon>
        <taxon>Sar</taxon>
        <taxon>Alveolata</taxon>
        <taxon>Dinophyceae</taxon>
        <taxon>Prorocentrales</taxon>
        <taxon>Prorocentraceae</taxon>
        <taxon>Prorocentrum</taxon>
    </lineage>
</organism>